<dbReference type="Proteomes" id="UP000597613">
    <property type="component" value="Unassembled WGS sequence"/>
</dbReference>
<dbReference type="NCBIfam" id="TIGR03916">
    <property type="entry name" value="rSAM_link_UDG"/>
    <property type="match status" value="1"/>
</dbReference>
<evidence type="ECO:0000256" key="3">
    <source>
        <dbReference type="ARBA" id="ARBA00022723"/>
    </source>
</evidence>
<evidence type="ECO:0000256" key="4">
    <source>
        <dbReference type="ARBA" id="ARBA00023004"/>
    </source>
</evidence>
<dbReference type="SUPFAM" id="SSF47781">
    <property type="entry name" value="RuvA domain 2-like"/>
    <property type="match status" value="1"/>
</dbReference>
<keyword evidence="3" id="KW-0479">Metal-binding</keyword>
<evidence type="ECO:0000256" key="1">
    <source>
        <dbReference type="ARBA" id="ARBA00001966"/>
    </source>
</evidence>
<comment type="caution">
    <text evidence="7">The sequence shown here is derived from an EMBL/GenBank/DDBJ whole genome shotgun (WGS) entry which is preliminary data.</text>
</comment>
<evidence type="ECO:0000313" key="7">
    <source>
        <dbReference type="EMBL" id="MBC3942881.1"/>
    </source>
</evidence>
<dbReference type="CDD" id="cd01335">
    <property type="entry name" value="Radical_SAM"/>
    <property type="match status" value="1"/>
</dbReference>
<gene>
    <name evidence="7" type="ORF">H8S47_14485</name>
</gene>
<dbReference type="EMBL" id="JACONT010000035">
    <property type="protein sequence ID" value="MBC3942881.1"/>
    <property type="molecule type" value="Genomic_DNA"/>
</dbReference>
<name>A0ABR7AR15_9SPHN</name>
<organism evidence="7 8">
    <name type="scientific">Sphingomonas albertensis</name>
    <dbReference type="NCBI Taxonomy" id="2762591"/>
    <lineage>
        <taxon>Bacteria</taxon>
        <taxon>Pseudomonadati</taxon>
        <taxon>Pseudomonadota</taxon>
        <taxon>Alphaproteobacteria</taxon>
        <taxon>Sphingomonadales</taxon>
        <taxon>Sphingomonadaceae</taxon>
        <taxon>Sphingomonas</taxon>
    </lineage>
</organism>
<evidence type="ECO:0000259" key="6">
    <source>
        <dbReference type="SMART" id="SM00729"/>
    </source>
</evidence>
<dbReference type="InterPro" id="IPR010994">
    <property type="entry name" value="RuvA_2-like"/>
</dbReference>
<comment type="cofactor">
    <cofactor evidence="1">
        <name>[4Fe-4S] cluster</name>
        <dbReference type="ChEBI" id="CHEBI:49883"/>
    </cofactor>
</comment>
<dbReference type="SFLD" id="SFLDS00029">
    <property type="entry name" value="Radical_SAM"/>
    <property type="match status" value="1"/>
</dbReference>
<keyword evidence="5" id="KW-0411">Iron-sulfur</keyword>
<dbReference type="Pfam" id="PF13353">
    <property type="entry name" value="Fer4_12"/>
    <property type="match status" value="1"/>
</dbReference>
<dbReference type="SUPFAM" id="SSF102114">
    <property type="entry name" value="Radical SAM enzymes"/>
    <property type="match status" value="1"/>
</dbReference>
<dbReference type="RefSeq" id="WP_187504538.1">
    <property type="nucleotide sequence ID" value="NZ_CP162536.1"/>
</dbReference>
<dbReference type="SMART" id="SM00729">
    <property type="entry name" value="Elp3"/>
    <property type="match status" value="1"/>
</dbReference>
<proteinExistence type="predicted"/>
<feature type="domain" description="Elp3/MiaA/NifB-like radical SAM core" evidence="6">
    <location>
        <begin position="59"/>
        <end position="286"/>
    </location>
</feature>
<dbReference type="PANTHER" id="PTHR21180">
    <property type="entry name" value="ENDONUCLEASE/EXONUCLEASE/PHOSPHATASE FAMILY DOMAIN-CONTAINING PROTEIN 1"/>
    <property type="match status" value="1"/>
</dbReference>
<dbReference type="InterPro" id="IPR058240">
    <property type="entry name" value="rSAM_sf"/>
</dbReference>
<keyword evidence="4" id="KW-0408">Iron</keyword>
<reference evidence="7 8" key="1">
    <citation type="submission" date="2020-08" db="EMBL/GenBank/DDBJ databases">
        <title>Putative novel bacterial strains isolated from necrotic wheat leaf tissues caused by Xanthomonas translucens.</title>
        <authorList>
            <person name="Tambong J.T."/>
        </authorList>
    </citation>
    <scope>NUCLEOTIDE SEQUENCE [LARGE SCALE GENOMIC DNA]</scope>
    <source>
        <strain evidence="8">DOAB 1063</strain>
    </source>
</reference>
<sequence>MAQLDTREKLEILADAAKYDASCASSGTTKRNSKDGKGLGSTEGMGICHAYAPDGRCISLLKILLTNSCIFDCHYCINRKSSNVRRARFTAKEVVDLTIAFYKRNYIEGLFLSSGIIASSNYTMEQMVEVARSLREDHHFRGYIHLKTIPDADPELVHQAGLYADRVSINVELPTVNGLKRLAPEKDGVRIETAMAEVKASIIDGKDAKAKYKSAPRFAPAGQSTQMIVGADAATDGDIVRKASTLYDRFGLRRVYYSAFSPIPDASAVLPLQRPPLMREHRLYQSDWLMRFYEFQPHEVVAAADDATGMLPLDIDPKLAWALKFRGSFPVDVNRAPREMLLRVPGLGVKAVNGILTSRRWRRLHLADVARLTVSVAKLRPFIIAEDWRPVVLADRAELRPIVAPKPKQMEMFA</sequence>
<dbReference type="InterPro" id="IPR051675">
    <property type="entry name" value="Endo/Exo/Phosphatase_dom_1"/>
</dbReference>
<protein>
    <submittedName>
        <fullName evidence="7">DNA modification/repair radical SAM protein</fullName>
    </submittedName>
</protein>
<dbReference type="InterPro" id="IPR013785">
    <property type="entry name" value="Aldolase_TIM"/>
</dbReference>
<evidence type="ECO:0000256" key="5">
    <source>
        <dbReference type="ARBA" id="ARBA00023014"/>
    </source>
</evidence>
<evidence type="ECO:0000313" key="8">
    <source>
        <dbReference type="Proteomes" id="UP000597613"/>
    </source>
</evidence>
<dbReference type="Gene3D" id="3.20.20.70">
    <property type="entry name" value="Aldolase class I"/>
    <property type="match status" value="1"/>
</dbReference>
<dbReference type="InterPro" id="IPR006638">
    <property type="entry name" value="Elp3/MiaA/NifB-like_rSAM"/>
</dbReference>
<evidence type="ECO:0000256" key="2">
    <source>
        <dbReference type="ARBA" id="ARBA00022691"/>
    </source>
</evidence>
<dbReference type="SFLD" id="SFLDG01102">
    <property type="entry name" value="Uncharacterised_Radical_SAM_Su"/>
    <property type="match status" value="1"/>
</dbReference>
<accession>A0ABR7AR15</accession>
<dbReference type="InterPro" id="IPR007197">
    <property type="entry name" value="rSAM"/>
</dbReference>
<keyword evidence="2" id="KW-0949">S-adenosyl-L-methionine</keyword>
<dbReference type="PANTHER" id="PTHR21180:SF9">
    <property type="entry name" value="TYPE II SECRETION SYSTEM PROTEIN K"/>
    <property type="match status" value="1"/>
</dbReference>
<dbReference type="InterPro" id="IPR023874">
    <property type="entry name" value="DNA_rSAM_put"/>
</dbReference>
<keyword evidence="8" id="KW-1185">Reference proteome</keyword>